<evidence type="ECO:0000313" key="3">
    <source>
        <dbReference type="Proteomes" id="UP000054564"/>
    </source>
</evidence>
<protein>
    <submittedName>
        <fullName evidence="2">Uncharacterized protein</fullName>
    </submittedName>
</protein>
<organism evidence="2 3">
    <name type="scientific">Puccinia striiformis f. sp. tritici PST-78</name>
    <dbReference type="NCBI Taxonomy" id="1165861"/>
    <lineage>
        <taxon>Eukaryota</taxon>
        <taxon>Fungi</taxon>
        <taxon>Dikarya</taxon>
        <taxon>Basidiomycota</taxon>
        <taxon>Pucciniomycotina</taxon>
        <taxon>Pucciniomycetes</taxon>
        <taxon>Pucciniales</taxon>
        <taxon>Pucciniaceae</taxon>
        <taxon>Puccinia</taxon>
    </lineage>
</organism>
<evidence type="ECO:0000256" key="1">
    <source>
        <dbReference type="SAM" id="MobiDB-lite"/>
    </source>
</evidence>
<dbReference type="EMBL" id="AJIL01000066">
    <property type="protein sequence ID" value="KNE97618.1"/>
    <property type="molecule type" value="Genomic_DNA"/>
</dbReference>
<feature type="compositionally biased region" description="Basic and acidic residues" evidence="1">
    <location>
        <begin position="288"/>
        <end position="299"/>
    </location>
</feature>
<gene>
    <name evidence="2" type="ORF">PSTG_09167</name>
</gene>
<dbReference type="Proteomes" id="UP000054564">
    <property type="component" value="Unassembled WGS sequence"/>
</dbReference>
<reference evidence="3" key="1">
    <citation type="submission" date="2014-03" db="EMBL/GenBank/DDBJ databases">
        <title>The Genome Sequence of Puccinia striiformis f. sp. tritici PST-78.</title>
        <authorList>
            <consortium name="The Broad Institute Genome Sequencing Platform"/>
            <person name="Cuomo C."/>
            <person name="Hulbert S."/>
            <person name="Chen X."/>
            <person name="Walker B."/>
            <person name="Young S.K."/>
            <person name="Zeng Q."/>
            <person name="Gargeya S."/>
            <person name="Fitzgerald M."/>
            <person name="Haas B."/>
            <person name="Abouelleil A."/>
            <person name="Alvarado L."/>
            <person name="Arachchi H.M."/>
            <person name="Berlin A.M."/>
            <person name="Chapman S.B."/>
            <person name="Goldberg J."/>
            <person name="Griggs A."/>
            <person name="Gujja S."/>
            <person name="Hansen M."/>
            <person name="Howarth C."/>
            <person name="Imamovic A."/>
            <person name="Larimer J."/>
            <person name="McCowan C."/>
            <person name="Montmayeur A."/>
            <person name="Murphy C."/>
            <person name="Neiman D."/>
            <person name="Pearson M."/>
            <person name="Priest M."/>
            <person name="Roberts A."/>
            <person name="Saif S."/>
            <person name="Shea T."/>
            <person name="Sisk P."/>
            <person name="Sykes S."/>
            <person name="Wortman J."/>
            <person name="Nusbaum C."/>
            <person name="Birren B."/>
        </authorList>
    </citation>
    <scope>NUCLEOTIDE SEQUENCE [LARGE SCALE GENOMIC DNA]</scope>
    <source>
        <strain evidence="3">race PST-78</strain>
    </source>
</reference>
<feature type="region of interest" description="Disordered" evidence="1">
    <location>
        <begin position="65"/>
        <end position="93"/>
    </location>
</feature>
<feature type="region of interest" description="Disordered" evidence="1">
    <location>
        <begin position="280"/>
        <end position="308"/>
    </location>
</feature>
<proteinExistence type="predicted"/>
<sequence>MSNSSDHNKSLSQVTNLTANTGRSEPLNTAEKPIAEALNHSQSTFHSISLLPSISTDFASVAGRNKEIEHSEKTPLTPKTRMNGGQPITHTKSDDLLQNKFPAIDRSVDKHTFDPSKQIRSGLLVELKNTINQRSDSSETELRSLQFISEQLTSLLNHLTPLGNTSNSLLLSLRNSESRSYDIETSNKKTISLSKDKVVSQTDISLLSKHVKEFIDSNHKLQPNLDNLFSLVHDKLDLFNKSIQTSLASNAIHCTDSYSNLLGASNLSNENSNALLKNSGRHTIVDNNSKRGEKKDRSNSRCHNNFNSPDNEMTGAVLMIGNDVVVYIGCRTKADLLT</sequence>
<keyword evidence="3" id="KW-1185">Reference proteome</keyword>
<dbReference type="AlphaFoldDB" id="A0A0L0VEC2"/>
<evidence type="ECO:0000313" key="2">
    <source>
        <dbReference type="EMBL" id="KNE97618.1"/>
    </source>
</evidence>
<accession>A0A0L0VEC2</accession>
<feature type="region of interest" description="Disordered" evidence="1">
    <location>
        <begin position="1"/>
        <end position="26"/>
    </location>
</feature>
<comment type="caution">
    <text evidence="2">The sequence shown here is derived from an EMBL/GenBank/DDBJ whole genome shotgun (WGS) entry which is preliminary data.</text>
</comment>
<name>A0A0L0VEC2_9BASI</name>